<dbReference type="RefSeq" id="WP_106133891.1">
    <property type="nucleotide sequence ID" value="NZ_PVTR01000006.1"/>
</dbReference>
<accession>A0A2T0WLS5</accession>
<reference evidence="1 2" key="1">
    <citation type="submission" date="2018-03" db="EMBL/GenBank/DDBJ databases">
        <title>Genomic Encyclopedia of Archaeal and Bacterial Type Strains, Phase II (KMG-II): from individual species to whole genera.</title>
        <authorList>
            <person name="Goeker M."/>
        </authorList>
    </citation>
    <scope>NUCLEOTIDE SEQUENCE [LARGE SCALE GENOMIC DNA]</scope>
    <source>
        <strain evidence="1 2">DSM 27929</strain>
    </source>
</reference>
<proteinExistence type="predicted"/>
<evidence type="ECO:0000313" key="2">
    <source>
        <dbReference type="Proteomes" id="UP000238157"/>
    </source>
</evidence>
<dbReference type="Proteomes" id="UP000238157">
    <property type="component" value="Unassembled WGS sequence"/>
</dbReference>
<protein>
    <submittedName>
        <fullName evidence="1">6-bladed beta-propeller protein</fullName>
    </submittedName>
</protein>
<dbReference type="Pfam" id="PF17170">
    <property type="entry name" value="DUF5128"/>
    <property type="match status" value="1"/>
</dbReference>
<dbReference type="OrthoDB" id="820429at2"/>
<name>A0A2T0WLS5_9BACT</name>
<dbReference type="AlphaFoldDB" id="A0A2T0WLS5"/>
<dbReference type="InterPro" id="IPR011042">
    <property type="entry name" value="6-blade_b-propeller_TolB-like"/>
</dbReference>
<gene>
    <name evidence="1" type="ORF">CLW00_106239</name>
</gene>
<dbReference type="EMBL" id="PVTR01000006">
    <property type="protein sequence ID" value="PRY87612.1"/>
    <property type="molecule type" value="Genomic_DNA"/>
</dbReference>
<sequence length="363" mass="41796">MVNQFFARAKFFCLIVLLSGYFACSEEPKSDLIQIPVPEKFDDEIYLEDIAKSVERIQLETVEGALLGYIKEVKLLDDKFYVGDSKISVFNREGKFVGRFGNQGSGPGEYGIITSMTLDSEKGLVYIASGKKIMVYNKEGEFLEEKSFRMFVNYVELIKQTPFIMTEEIGIPVDDGFANQTNLIELNSDLDVLDTLPFRTVLLHQVEIGGYPYRHYFSDNGEGVFLYKSVLTSENMIRDTLYRFVDKKFIPYLRLKFERPQSMKESPINDRGYQTLLLHNIMYSANYLIAEYTIEWEKMMFLYDKRSSKGYNLNGGVLDEDGEPLILYPLDLANDIFYFVKSVEYQDATIEEANPVIGVVQLK</sequence>
<organism evidence="1 2">
    <name type="scientific">Mongoliibacter ruber</name>
    <dbReference type="NCBI Taxonomy" id="1750599"/>
    <lineage>
        <taxon>Bacteria</taxon>
        <taxon>Pseudomonadati</taxon>
        <taxon>Bacteroidota</taxon>
        <taxon>Cytophagia</taxon>
        <taxon>Cytophagales</taxon>
        <taxon>Cyclobacteriaceae</taxon>
        <taxon>Mongoliibacter</taxon>
    </lineage>
</organism>
<evidence type="ECO:0000313" key="1">
    <source>
        <dbReference type="EMBL" id="PRY87612.1"/>
    </source>
</evidence>
<comment type="caution">
    <text evidence="1">The sequence shown here is derived from an EMBL/GenBank/DDBJ whole genome shotgun (WGS) entry which is preliminary data.</text>
</comment>
<keyword evidence="2" id="KW-1185">Reference proteome</keyword>
<dbReference type="Gene3D" id="2.120.10.30">
    <property type="entry name" value="TolB, C-terminal domain"/>
    <property type="match status" value="1"/>
</dbReference>